<proteinExistence type="predicted"/>
<protein>
    <submittedName>
        <fullName evidence="2">Uncharacterized protein</fullName>
    </submittedName>
</protein>
<dbReference type="Proteomes" id="UP000324222">
    <property type="component" value="Unassembled WGS sequence"/>
</dbReference>
<feature type="compositionally biased region" description="Low complexity" evidence="1">
    <location>
        <begin position="200"/>
        <end position="209"/>
    </location>
</feature>
<keyword evidence="3" id="KW-1185">Reference proteome</keyword>
<gene>
    <name evidence="2" type="ORF">E2C01_013412</name>
</gene>
<evidence type="ECO:0000256" key="1">
    <source>
        <dbReference type="SAM" id="MobiDB-lite"/>
    </source>
</evidence>
<feature type="compositionally biased region" description="Polar residues" evidence="1">
    <location>
        <begin position="179"/>
        <end position="191"/>
    </location>
</feature>
<evidence type="ECO:0000313" key="3">
    <source>
        <dbReference type="Proteomes" id="UP000324222"/>
    </source>
</evidence>
<reference evidence="2 3" key="1">
    <citation type="submission" date="2019-05" db="EMBL/GenBank/DDBJ databases">
        <title>Another draft genome of Portunus trituberculatus and its Hox gene families provides insights of decapod evolution.</title>
        <authorList>
            <person name="Jeong J.-H."/>
            <person name="Song I."/>
            <person name="Kim S."/>
            <person name="Choi T."/>
            <person name="Kim D."/>
            <person name="Ryu S."/>
            <person name="Kim W."/>
        </authorList>
    </citation>
    <scope>NUCLEOTIDE SEQUENCE [LARGE SCALE GENOMIC DNA]</scope>
    <source>
        <tissue evidence="2">Muscle</tissue>
    </source>
</reference>
<feature type="compositionally biased region" description="Low complexity" evidence="1">
    <location>
        <begin position="221"/>
        <end position="230"/>
    </location>
</feature>
<feature type="region of interest" description="Disordered" evidence="1">
    <location>
        <begin position="82"/>
        <end position="114"/>
    </location>
</feature>
<name>A0A5B7DGK1_PORTR</name>
<comment type="caution">
    <text evidence="2">The sequence shown here is derived from an EMBL/GenBank/DDBJ whole genome shotgun (WGS) entry which is preliminary data.</text>
</comment>
<dbReference type="EMBL" id="VSRR010000875">
    <property type="protein sequence ID" value="MPC20468.1"/>
    <property type="molecule type" value="Genomic_DNA"/>
</dbReference>
<dbReference type="OrthoDB" id="6106100at2759"/>
<feature type="compositionally biased region" description="Pro residues" evidence="1">
    <location>
        <begin position="210"/>
        <end position="220"/>
    </location>
</feature>
<feature type="region of interest" description="Disordered" evidence="1">
    <location>
        <begin position="128"/>
        <end position="250"/>
    </location>
</feature>
<sequence length="303" mass="32833">MSAGFPGIAASCSIVDLCGGCCVGVDRGAPVSLLSPFCYSPEGTSPRPDPFSPATVQPVHKWPLRPGVHVHVNSLTSLTDDCKPLHNNNTVTTLSPPSTQAPPPPHHSLPHHHLNHHANHLANPYHQQQLQKHQYSNNHSNHKGNSHHLKHSHALQPHQQYPTLENKRSGSSSHRKFKTNSQTLPRQTSTDIPKREERSPSSLSHSPASNPSPHPHPQPNSPATNTNNSKNKAKNCDLDANYHTGNSARPKTSSLEVTLIGNRLAASMVLVFASPAPPPRLTTCTAVPPITEVLSTKLTNENQ</sequence>
<feature type="compositionally biased region" description="Basic residues" evidence="1">
    <location>
        <begin position="140"/>
        <end position="153"/>
    </location>
</feature>
<organism evidence="2 3">
    <name type="scientific">Portunus trituberculatus</name>
    <name type="common">Swimming crab</name>
    <name type="synonym">Neptunus trituberculatus</name>
    <dbReference type="NCBI Taxonomy" id="210409"/>
    <lineage>
        <taxon>Eukaryota</taxon>
        <taxon>Metazoa</taxon>
        <taxon>Ecdysozoa</taxon>
        <taxon>Arthropoda</taxon>
        <taxon>Crustacea</taxon>
        <taxon>Multicrustacea</taxon>
        <taxon>Malacostraca</taxon>
        <taxon>Eumalacostraca</taxon>
        <taxon>Eucarida</taxon>
        <taxon>Decapoda</taxon>
        <taxon>Pleocyemata</taxon>
        <taxon>Brachyura</taxon>
        <taxon>Eubrachyura</taxon>
        <taxon>Portunoidea</taxon>
        <taxon>Portunidae</taxon>
        <taxon>Portuninae</taxon>
        <taxon>Portunus</taxon>
    </lineage>
</organism>
<accession>A0A5B7DGK1</accession>
<evidence type="ECO:0000313" key="2">
    <source>
        <dbReference type="EMBL" id="MPC20468.1"/>
    </source>
</evidence>
<dbReference type="AlphaFoldDB" id="A0A5B7DGK1"/>